<dbReference type="AlphaFoldDB" id="A0A644SVW9"/>
<dbReference type="InterPro" id="IPR011701">
    <property type="entry name" value="MFS"/>
</dbReference>
<evidence type="ECO:0000313" key="3">
    <source>
        <dbReference type="EMBL" id="MPL58859.1"/>
    </source>
</evidence>
<organism evidence="3">
    <name type="scientific">bioreactor metagenome</name>
    <dbReference type="NCBI Taxonomy" id="1076179"/>
    <lineage>
        <taxon>unclassified sequences</taxon>
        <taxon>metagenomes</taxon>
        <taxon>ecological metagenomes</taxon>
    </lineage>
</organism>
<feature type="transmembrane region" description="Helical" evidence="1">
    <location>
        <begin position="134"/>
        <end position="162"/>
    </location>
</feature>
<comment type="caution">
    <text evidence="3">The sequence shown here is derived from an EMBL/GenBank/DDBJ whole genome shotgun (WGS) entry which is preliminary data.</text>
</comment>
<feature type="transmembrane region" description="Helical" evidence="1">
    <location>
        <begin position="244"/>
        <end position="260"/>
    </location>
</feature>
<dbReference type="Gene3D" id="1.20.1250.20">
    <property type="entry name" value="MFS general substrate transporter like domains"/>
    <property type="match status" value="1"/>
</dbReference>
<feature type="transmembrane region" description="Helical" evidence="1">
    <location>
        <begin position="417"/>
        <end position="436"/>
    </location>
</feature>
<dbReference type="EMBL" id="VSSQ01000008">
    <property type="protein sequence ID" value="MPL58859.1"/>
    <property type="molecule type" value="Genomic_DNA"/>
</dbReference>
<dbReference type="GO" id="GO:0022857">
    <property type="term" value="F:transmembrane transporter activity"/>
    <property type="evidence" value="ECO:0007669"/>
    <property type="project" value="InterPro"/>
</dbReference>
<keyword evidence="1" id="KW-1133">Transmembrane helix</keyword>
<dbReference type="InterPro" id="IPR036259">
    <property type="entry name" value="MFS_trans_sf"/>
</dbReference>
<name>A0A644SVW9_9ZZZZ</name>
<feature type="transmembrane region" description="Helical" evidence="1">
    <location>
        <begin position="280"/>
        <end position="302"/>
    </location>
</feature>
<dbReference type="PROSITE" id="PS50850">
    <property type="entry name" value="MFS"/>
    <property type="match status" value="1"/>
</dbReference>
<keyword evidence="1" id="KW-0472">Membrane</keyword>
<gene>
    <name evidence="3" type="ORF">SDC9_04405</name>
</gene>
<feature type="domain" description="Major facilitator superfamily (MFS) profile" evidence="2">
    <location>
        <begin position="1"/>
        <end position="192"/>
    </location>
</feature>
<proteinExistence type="predicted"/>
<sequence>MSRLRGRFRRNTFACLAFLPLWSLSYSLSFFYLSLYFKASGVTDGQLGFLVTAGAGASIIFSILAAPLVDRMGRRRSTLVFDLVGTALPFLLYALGGSFGFALAGTLLSNASRVMNVGYYLLMTEDSPNEERAAAFNVFNIIYLAAGLLLPLAGGFVASAGILRAERIFLVLSSTAIAISAVGRYLLSSETAVGTAIMAGRTGAVGATGDGAAGRRAVERPLMFRRLFAGYEAAFSFLARNRKAAAAAAANTLFYVYYLVGTTSSLYFTPFFAEGLGLGAPMAGTIGAVYSGGTLLAMLFLNPPAFRRFGPVRSALFGVILNAAGFLLLLFVPKGAVLPAMAALALISLGFGTLKSAIDAVLAVSFGERGAAAPGVAPSAGEAARSGVYSAVNLASSVLGMGAGALCGLLYGLVPRFIPAFSLAILVAIGVSLGAAKGKARDATMETVPGGGVPGGGP</sequence>
<feature type="transmembrane region" description="Helical" evidence="1">
    <location>
        <begin position="314"/>
        <end position="332"/>
    </location>
</feature>
<feature type="transmembrane region" description="Helical" evidence="1">
    <location>
        <begin position="12"/>
        <end position="35"/>
    </location>
</feature>
<dbReference type="InterPro" id="IPR020846">
    <property type="entry name" value="MFS_dom"/>
</dbReference>
<evidence type="ECO:0000256" key="1">
    <source>
        <dbReference type="SAM" id="Phobius"/>
    </source>
</evidence>
<keyword evidence="1" id="KW-0812">Transmembrane</keyword>
<feature type="transmembrane region" description="Helical" evidence="1">
    <location>
        <begin position="338"/>
        <end position="366"/>
    </location>
</feature>
<feature type="transmembrane region" description="Helical" evidence="1">
    <location>
        <begin position="387"/>
        <end position="411"/>
    </location>
</feature>
<dbReference type="Pfam" id="PF07690">
    <property type="entry name" value="MFS_1"/>
    <property type="match status" value="1"/>
</dbReference>
<feature type="transmembrane region" description="Helical" evidence="1">
    <location>
        <begin position="101"/>
        <end position="122"/>
    </location>
</feature>
<dbReference type="SUPFAM" id="SSF103473">
    <property type="entry name" value="MFS general substrate transporter"/>
    <property type="match status" value="1"/>
</dbReference>
<feature type="transmembrane region" description="Helical" evidence="1">
    <location>
        <begin position="47"/>
        <end position="66"/>
    </location>
</feature>
<reference evidence="3" key="1">
    <citation type="submission" date="2019-08" db="EMBL/GenBank/DDBJ databases">
        <authorList>
            <person name="Kucharzyk K."/>
            <person name="Murdoch R.W."/>
            <person name="Higgins S."/>
            <person name="Loffler F."/>
        </authorList>
    </citation>
    <scope>NUCLEOTIDE SEQUENCE</scope>
</reference>
<accession>A0A644SVW9</accession>
<evidence type="ECO:0000259" key="2">
    <source>
        <dbReference type="PROSITE" id="PS50850"/>
    </source>
</evidence>
<protein>
    <recommendedName>
        <fullName evidence="2">Major facilitator superfamily (MFS) profile domain-containing protein</fullName>
    </recommendedName>
</protein>